<keyword evidence="5" id="KW-1185">Reference proteome</keyword>
<dbReference type="Pfam" id="PF22600">
    <property type="entry name" value="MTPAP-like_central"/>
    <property type="match status" value="1"/>
</dbReference>
<feature type="non-terminal residue" evidence="4">
    <location>
        <position position="503"/>
    </location>
</feature>
<dbReference type="Gene3D" id="3.30.70.330">
    <property type="match status" value="1"/>
</dbReference>
<name>A0AA35QRY5_GEOBA</name>
<keyword evidence="1" id="KW-0694">RNA-binding</keyword>
<dbReference type="InterPro" id="IPR036236">
    <property type="entry name" value="Znf_C2H2_sf"/>
</dbReference>
<dbReference type="Gene3D" id="3.30.460.10">
    <property type="entry name" value="Beta Polymerase, domain 2"/>
    <property type="match status" value="1"/>
</dbReference>
<dbReference type="InterPro" id="IPR012677">
    <property type="entry name" value="Nucleotide-bd_a/b_plait_sf"/>
</dbReference>
<dbReference type="CDD" id="cd05402">
    <property type="entry name" value="NT_PAP_TUTase"/>
    <property type="match status" value="1"/>
</dbReference>
<dbReference type="GO" id="GO:0031123">
    <property type="term" value="P:RNA 3'-end processing"/>
    <property type="evidence" value="ECO:0007669"/>
    <property type="project" value="TreeGrafter"/>
</dbReference>
<accession>A0AA35QRY5</accession>
<organism evidence="4 5">
    <name type="scientific">Geodia barretti</name>
    <name type="common">Barrett's horny sponge</name>
    <dbReference type="NCBI Taxonomy" id="519541"/>
    <lineage>
        <taxon>Eukaryota</taxon>
        <taxon>Metazoa</taxon>
        <taxon>Porifera</taxon>
        <taxon>Demospongiae</taxon>
        <taxon>Heteroscleromorpha</taxon>
        <taxon>Tetractinellida</taxon>
        <taxon>Astrophorina</taxon>
        <taxon>Geodiidae</taxon>
        <taxon>Geodia</taxon>
    </lineage>
</organism>
<evidence type="ECO:0000313" key="5">
    <source>
        <dbReference type="Proteomes" id="UP001174909"/>
    </source>
</evidence>
<dbReference type="InterPro" id="IPR000504">
    <property type="entry name" value="RRM_dom"/>
</dbReference>
<dbReference type="Gene3D" id="1.10.1410.10">
    <property type="match status" value="1"/>
</dbReference>
<protein>
    <submittedName>
        <fullName evidence="4">Speckle targeted PIP5K1A-regulated poly(A) polymerase</fullName>
    </submittedName>
</protein>
<dbReference type="AlphaFoldDB" id="A0AA35QRY5"/>
<evidence type="ECO:0000256" key="2">
    <source>
        <dbReference type="SAM" id="MobiDB-lite"/>
    </source>
</evidence>
<dbReference type="InterPro" id="IPR043519">
    <property type="entry name" value="NT_sf"/>
</dbReference>
<dbReference type="GO" id="GO:1990817">
    <property type="term" value="F:poly(A) RNA polymerase activity"/>
    <property type="evidence" value="ECO:0007669"/>
    <property type="project" value="TreeGrafter"/>
</dbReference>
<dbReference type="Proteomes" id="UP001174909">
    <property type="component" value="Unassembled WGS sequence"/>
</dbReference>
<sequence>MVGFGKKHDWCIYTAGSEESLICELCKVHPTSYEDLQAHLRGHAHLVMVERSEVAKRSVYIRGFSNVPSAKDDLYGVMSQFGGVVSVAVVSSDSAVYALVEFATVDSALSALRHSPPLSLHGHTLTIKPRILKTDKIPKRAVLQHRKKRLDVAGGAGVMESVGEEGGKKEMAKKSKTQKRKERDEMVGGIRLNEQAAAALSAAHSIELQLETLASHCRLGNTTAEDQLTLAWQLQAKFHRLLPSCVVVPFGAPFSGHGTVSSDCDLSLLSDPSPLDLSLFIGPAYLPSHLHSVWDRLQTTRPMPAVEGESQQAGEVGMKEILAVLLADPSYSAVWALPSARVPIIQFMSGQLHCDLSLNNRLGPANTRLLGAYMNFDPRMAVLVPCVRLWVRGWGLGRRLLNNYAMSLMLIHCLQHTTPPVLPCLQEPGVWPRNMAWIGSRGLSVEKSISLGGWDCSFTDPRSLLPSSNTATPARLLLHIFKYFSEEFSFSEHMVAIHTTSPL</sequence>
<reference evidence="4" key="1">
    <citation type="submission" date="2023-03" db="EMBL/GenBank/DDBJ databases">
        <authorList>
            <person name="Steffen K."/>
            <person name="Cardenas P."/>
        </authorList>
    </citation>
    <scope>NUCLEOTIDE SEQUENCE</scope>
</reference>
<dbReference type="InterPro" id="IPR054708">
    <property type="entry name" value="MTPAP-like_central"/>
</dbReference>
<dbReference type="PANTHER" id="PTHR12271">
    <property type="entry name" value="POLY A POLYMERASE CID PAP -RELATED"/>
    <property type="match status" value="1"/>
</dbReference>
<evidence type="ECO:0000313" key="4">
    <source>
        <dbReference type="EMBL" id="CAI7989028.1"/>
    </source>
</evidence>
<dbReference type="InterPro" id="IPR035979">
    <property type="entry name" value="RBD_domain_sf"/>
</dbReference>
<feature type="region of interest" description="Disordered" evidence="2">
    <location>
        <begin position="163"/>
        <end position="184"/>
    </location>
</feature>
<proteinExistence type="predicted"/>
<dbReference type="Pfam" id="PF00076">
    <property type="entry name" value="RRM_1"/>
    <property type="match status" value="1"/>
</dbReference>
<dbReference type="PANTHER" id="PTHR12271:SF127">
    <property type="entry name" value="SPECKLE TARGETED PIP5K1A-REGULATED POLY(A) POLYMERASE"/>
    <property type="match status" value="1"/>
</dbReference>
<dbReference type="GO" id="GO:0003723">
    <property type="term" value="F:RNA binding"/>
    <property type="evidence" value="ECO:0007669"/>
    <property type="project" value="UniProtKB-UniRule"/>
</dbReference>
<dbReference type="Gene3D" id="3.30.160.60">
    <property type="entry name" value="Classic Zinc Finger"/>
    <property type="match status" value="1"/>
</dbReference>
<dbReference type="EMBL" id="CASHTH010000015">
    <property type="protein sequence ID" value="CAI7989028.1"/>
    <property type="molecule type" value="Genomic_DNA"/>
</dbReference>
<dbReference type="SUPFAM" id="SSF57667">
    <property type="entry name" value="beta-beta-alpha zinc fingers"/>
    <property type="match status" value="1"/>
</dbReference>
<dbReference type="SUPFAM" id="SSF81301">
    <property type="entry name" value="Nucleotidyltransferase"/>
    <property type="match status" value="1"/>
</dbReference>
<dbReference type="SMART" id="SM00360">
    <property type="entry name" value="RRM"/>
    <property type="match status" value="1"/>
</dbReference>
<dbReference type="PROSITE" id="PS50102">
    <property type="entry name" value="RRM"/>
    <property type="match status" value="1"/>
</dbReference>
<dbReference type="SUPFAM" id="SSF81631">
    <property type="entry name" value="PAP/OAS1 substrate-binding domain"/>
    <property type="match status" value="1"/>
</dbReference>
<comment type="caution">
    <text evidence="4">The sequence shown here is derived from an EMBL/GenBank/DDBJ whole genome shotgun (WGS) entry which is preliminary data.</text>
</comment>
<dbReference type="SUPFAM" id="SSF54928">
    <property type="entry name" value="RNA-binding domain, RBD"/>
    <property type="match status" value="1"/>
</dbReference>
<gene>
    <name evidence="4" type="ORF">GBAR_LOCUS103</name>
</gene>
<dbReference type="CDD" id="cd00590">
    <property type="entry name" value="RRM_SF"/>
    <property type="match status" value="1"/>
</dbReference>
<evidence type="ECO:0000256" key="1">
    <source>
        <dbReference type="PROSITE-ProRule" id="PRU00176"/>
    </source>
</evidence>
<evidence type="ECO:0000259" key="3">
    <source>
        <dbReference type="PROSITE" id="PS50102"/>
    </source>
</evidence>
<feature type="domain" description="RRM" evidence="3">
    <location>
        <begin position="57"/>
        <end position="139"/>
    </location>
</feature>